<evidence type="ECO:0000256" key="9">
    <source>
        <dbReference type="ARBA" id="ARBA00022741"/>
    </source>
</evidence>
<feature type="region of interest" description="Disordered" evidence="14">
    <location>
        <begin position="448"/>
        <end position="471"/>
    </location>
</feature>
<evidence type="ECO:0000256" key="2">
    <source>
        <dbReference type="ARBA" id="ARBA00005201"/>
    </source>
</evidence>
<dbReference type="Gene3D" id="2.40.30.30">
    <property type="entry name" value="Riboflavin kinase-like"/>
    <property type="match status" value="1"/>
</dbReference>
<feature type="domain" description="Riboflavin kinase" evidence="15">
    <location>
        <begin position="473"/>
        <end position="616"/>
    </location>
</feature>
<protein>
    <recommendedName>
        <fullName evidence="5">Riboflavin kinase</fullName>
        <ecNumber evidence="4">2.7.1.26</ecNumber>
    </recommendedName>
    <alternativeName>
        <fullName evidence="12">Flavin mononucleotide kinase 1</fullName>
    </alternativeName>
</protein>
<comment type="similarity">
    <text evidence="3">Belongs to the flavokinase family.</text>
</comment>
<comment type="caution">
    <text evidence="16">The sequence shown here is derived from an EMBL/GenBank/DDBJ whole genome shotgun (WGS) entry which is preliminary data.</text>
</comment>
<keyword evidence="8" id="KW-0808">Transferase</keyword>
<keyword evidence="10" id="KW-0418">Kinase</keyword>
<dbReference type="GO" id="GO:0009398">
    <property type="term" value="P:FMN biosynthetic process"/>
    <property type="evidence" value="ECO:0007669"/>
    <property type="project" value="TreeGrafter"/>
</dbReference>
<dbReference type="SUPFAM" id="SSF82114">
    <property type="entry name" value="Riboflavin kinase-like"/>
    <property type="match status" value="1"/>
</dbReference>
<evidence type="ECO:0000259" key="15">
    <source>
        <dbReference type="SMART" id="SM00904"/>
    </source>
</evidence>
<dbReference type="PANTHER" id="PTHR22749">
    <property type="entry name" value="RIBOFLAVIN KINASE/FMN ADENYLYLTRANSFERASE"/>
    <property type="match status" value="1"/>
</dbReference>
<dbReference type="GO" id="GO:0005524">
    <property type="term" value="F:ATP binding"/>
    <property type="evidence" value="ECO:0007669"/>
    <property type="project" value="UniProtKB-KW"/>
</dbReference>
<name>A0AA40BMU5_9PEZI</name>
<evidence type="ECO:0000256" key="8">
    <source>
        <dbReference type="ARBA" id="ARBA00022679"/>
    </source>
</evidence>
<evidence type="ECO:0000256" key="4">
    <source>
        <dbReference type="ARBA" id="ARBA00012105"/>
    </source>
</evidence>
<dbReference type="EMBL" id="JAUKTV010000005">
    <property type="protein sequence ID" value="KAK0737142.1"/>
    <property type="molecule type" value="Genomic_DNA"/>
</dbReference>
<feature type="compositionally biased region" description="Pro residues" evidence="14">
    <location>
        <begin position="107"/>
        <end position="119"/>
    </location>
</feature>
<keyword evidence="11" id="KW-0067">ATP-binding</keyword>
<comment type="function">
    <text evidence="1">Catalyzes the phosphorylation of riboflavin (vitamin B2) to form flavin mononucleotide (FMN) coenzyme.</text>
</comment>
<reference evidence="16" key="1">
    <citation type="submission" date="2023-06" db="EMBL/GenBank/DDBJ databases">
        <title>Genome-scale phylogeny and comparative genomics of the fungal order Sordariales.</title>
        <authorList>
            <consortium name="Lawrence Berkeley National Laboratory"/>
            <person name="Hensen N."/>
            <person name="Bonometti L."/>
            <person name="Westerberg I."/>
            <person name="Brannstrom I.O."/>
            <person name="Guillou S."/>
            <person name="Cros-Aarteil S."/>
            <person name="Calhoun S."/>
            <person name="Haridas S."/>
            <person name="Kuo A."/>
            <person name="Mondo S."/>
            <person name="Pangilinan J."/>
            <person name="Riley R."/>
            <person name="Labutti K."/>
            <person name="Andreopoulos B."/>
            <person name="Lipzen A."/>
            <person name="Chen C."/>
            <person name="Yanf M."/>
            <person name="Daum C."/>
            <person name="Ng V."/>
            <person name="Clum A."/>
            <person name="Steindorff A."/>
            <person name="Ohm R."/>
            <person name="Martin F."/>
            <person name="Silar P."/>
            <person name="Natvig D."/>
            <person name="Lalanne C."/>
            <person name="Gautier V."/>
            <person name="Ament-Velasquez S.L."/>
            <person name="Kruys A."/>
            <person name="Hutchinson M.I."/>
            <person name="Powell A.J."/>
            <person name="Barry K."/>
            <person name="Miller A.N."/>
            <person name="Grigoriev I.V."/>
            <person name="Debuchy R."/>
            <person name="Gladieux P."/>
            <person name="Thoren M.H."/>
            <person name="Johannesson H."/>
        </authorList>
    </citation>
    <scope>NUCLEOTIDE SEQUENCE</scope>
    <source>
        <strain evidence="16">CBS 540.89</strain>
    </source>
</reference>
<evidence type="ECO:0000256" key="11">
    <source>
        <dbReference type="ARBA" id="ARBA00022840"/>
    </source>
</evidence>
<comment type="catalytic activity">
    <reaction evidence="13">
        <text>riboflavin + ATP = FMN + ADP + H(+)</text>
        <dbReference type="Rhea" id="RHEA:14357"/>
        <dbReference type="ChEBI" id="CHEBI:15378"/>
        <dbReference type="ChEBI" id="CHEBI:30616"/>
        <dbReference type="ChEBI" id="CHEBI:57986"/>
        <dbReference type="ChEBI" id="CHEBI:58210"/>
        <dbReference type="ChEBI" id="CHEBI:456216"/>
        <dbReference type="EC" id="2.7.1.26"/>
    </reaction>
</comment>
<gene>
    <name evidence="16" type="ORF">B0T21DRAFT_364535</name>
</gene>
<organism evidence="16 17">
    <name type="scientific">Apiosordaria backusii</name>
    <dbReference type="NCBI Taxonomy" id="314023"/>
    <lineage>
        <taxon>Eukaryota</taxon>
        <taxon>Fungi</taxon>
        <taxon>Dikarya</taxon>
        <taxon>Ascomycota</taxon>
        <taxon>Pezizomycotina</taxon>
        <taxon>Sordariomycetes</taxon>
        <taxon>Sordariomycetidae</taxon>
        <taxon>Sordariales</taxon>
        <taxon>Lasiosphaeriaceae</taxon>
        <taxon>Apiosordaria</taxon>
    </lineage>
</organism>
<dbReference type="EC" id="2.7.1.26" evidence="4"/>
<accession>A0AA40BMU5</accession>
<feature type="region of interest" description="Disordered" evidence="14">
    <location>
        <begin position="1"/>
        <end position="120"/>
    </location>
</feature>
<keyword evidence="6" id="KW-0285">Flavoprotein</keyword>
<evidence type="ECO:0000256" key="12">
    <source>
        <dbReference type="ARBA" id="ARBA00029960"/>
    </source>
</evidence>
<feature type="region of interest" description="Disordered" evidence="14">
    <location>
        <begin position="132"/>
        <end position="152"/>
    </location>
</feature>
<dbReference type="InterPro" id="IPR023465">
    <property type="entry name" value="Riboflavin_kinase_dom_sf"/>
</dbReference>
<dbReference type="InterPro" id="IPR015865">
    <property type="entry name" value="Riboflavin_kinase_bac/euk"/>
</dbReference>
<evidence type="ECO:0000313" key="17">
    <source>
        <dbReference type="Proteomes" id="UP001172159"/>
    </source>
</evidence>
<proteinExistence type="inferred from homology"/>
<evidence type="ECO:0000256" key="14">
    <source>
        <dbReference type="SAM" id="MobiDB-lite"/>
    </source>
</evidence>
<dbReference type="GO" id="GO:0008531">
    <property type="term" value="F:riboflavin kinase activity"/>
    <property type="evidence" value="ECO:0007669"/>
    <property type="project" value="UniProtKB-EC"/>
</dbReference>
<dbReference type="Proteomes" id="UP001172159">
    <property type="component" value="Unassembled WGS sequence"/>
</dbReference>
<evidence type="ECO:0000256" key="10">
    <source>
        <dbReference type="ARBA" id="ARBA00022777"/>
    </source>
</evidence>
<dbReference type="GO" id="GO:0005739">
    <property type="term" value="C:mitochondrion"/>
    <property type="evidence" value="ECO:0007669"/>
    <property type="project" value="TreeGrafter"/>
</dbReference>
<keyword evidence="7" id="KW-0288">FMN</keyword>
<evidence type="ECO:0000256" key="3">
    <source>
        <dbReference type="ARBA" id="ARBA00010108"/>
    </source>
</evidence>
<dbReference type="InterPro" id="IPR023468">
    <property type="entry name" value="Riboflavin_kinase"/>
</dbReference>
<comment type="pathway">
    <text evidence="2">Cofactor biosynthesis; FMN biosynthesis; FMN from riboflavin (ATP route): step 1/1.</text>
</comment>
<sequence>MDHPSCLQIGQRQPASDFSRPPPSPVDYRAGPPENQTLVHWEQPPPLPPPPPYSPLPALPLPPPPPRPPRPPPLPVRVNVDPNIGALRIEEPVRSVSRGEDRSPQSPYFPPPPLRPPPTNHQLRVQTSLPNLSQYGLKSPGLSPRSATPGPVSAAATFGPGITPGPNSSAESKPFWQNALSEARYFAGGLIPNPTESTKHYTILRHSSPLIFYRGPSTSVEISIFSAPDYPLPPDRTIWLQQRGFSGDSGMKIKAFFGSTDDWLNVTPSVLVQPSEVERDTERGWKRDIDKAAKKLLKDKGPKKAHIPRETHVVRIPEASDDGYFRLHLCAGGPPEEHQPSSPSPSITSSKRKILCSSPIFRIASTSTDSSVFRGASLTTLPLEVGAFVGSKVILSRVDPILVPIQAGYDRVSPGLVKETAATLAYEVATDKVNENATLRQEKTSYISSSRSISSSTGNSPDVNTIGPSSGPLPPFPLKFTGVVQRGTGKSTAELGIPTANLLRTTPESARFSLRGVYIGWASLLPPKDNPSTWQPPTWHEAVISAGPLPQTRPQVAPEPQITVHLLHEFPQSFQGRELKVIAMGYLRPSLHFNAPLEEKLVAFSQDVHLIMACLTGPGRRENWGPDAAAVLLKQKKSERGMGERFLDAKEKVARRAPSVPLHKVGIRGFDPEAKDRMHGKGGYWVRR</sequence>
<evidence type="ECO:0000256" key="6">
    <source>
        <dbReference type="ARBA" id="ARBA00022630"/>
    </source>
</evidence>
<dbReference type="Pfam" id="PF01687">
    <property type="entry name" value="Flavokinase"/>
    <property type="match status" value="1"/>
</dbReference>
<keyword evidence="9" id="KW-0547">Nucleotide-binding</keyword>
<evidence type="ECO:0000256" key="5">
    <source>
        <dbReference type="ARBA" id="ARBA00017394"/>
    </source>
</evidence>
<evidence type="ECO:0000313" key="16">
    <source>
        <dbReference type="EMBL" id="KAK0737142.1"/>
    </source>
</evidence>
<dbReference type="GO" id="GO:0009231">
    <property type="term" value="P:riboflavin biosynthetic process"/>
    <property type="evidence" value="ECO:0007669"/>
    <property type="project" value="InterPro"/>
</dbReference>
<keyword evidence="17" id="KW-1185">Reference proteome</keyword>
<feature type="compositionally biased region" description="Basic and acidic residues" evidence="14">
    <location>
        <begin position="88"/>
        <end position="103"/>
    </location>
</feature>
<evidence type="ECO:0000256" key="1">
    <source>
        <dbReference type="ARBA" id="ARBA00003572"/>
    </source>
</evidence>
<dbReference type="SMART" id="SM00904">
    <property type="entry name" value="Flavokinase"/>
    <property type="match status" value="1"/>
</dbReference>
<evidence type="ECO:0000256" key="13">
    <source>
        <dbReference type="ARBA" id="ARBA00047880"/>
    </source>
</evidence>
<dbReference type="PANTHER" id="PTHR22749:SF6">
    <property type="entry name" value="RIBOFLAVIN KINASE"/>
    <property type="match status" value="1"/>
</dbReference>
<feature type="compositionally biased region" description="Pro residues" evidence="14">
    <location>
        <begin position="43"/>
        <end position="75"/>
    </location>
</feature>
<evidence type="ECO:0000256" key="7">
    <source>
        <dbReference type="ARBA" id="ARBA00022643"/>
    </source>
</evidence>
<dbReference type="AlphaFoldDB" id="A0AA40BMU5"/>